<gene>
    <name evidence="2" type="ORF">SAMN05878282_101112</name>
</gene>
<reference evidence="2 3" key="1">
    <citation type="submission" date="2017-01" db="EMBL/GenBank/DDBJ databases">
        <authorList>
            <person name="Mah S.A."/>
            <person name="Swanson W.J."/>
            <person name="Moy G.W."/>
            <person name="Vacquier V.D."/>
        </authorList>
    </citation>
    <scope>NUCLEOTIDE SEQUENCE [LARGE SCALE GENOMIC DNA]</scope>
    <source>
        <strain evidence="2 3">RU36E</strain>
    </source>
</reference>
<sequence length="140" mass="15659">MKRLMLGLLGLLPGLTLADDVRCLQSTGGKPIQLQMTLFTDAEGGWQGAGQVQYRGQPASLPIVFKDSEEVMAVEDRPSEFRSTWLEVLPDEERIGGRYAFHHQGAVVFAFSYSNGRNGKRFDFAERPELLGEDGQCHWQ</sequence>
<proteinExistence type="predicted"/>
<name>A0A1N6N7Y2_AQUAC</name>
<dbReference type="EMBL" id="FTMP01000001">
    <property type="protein sequence ID" value="SIP88162.1"/>
    <property type="molecule type" value="Genomic_DNA"/>
</dbReference>
<evidence type="ECO:0000256" key="1">
    <source>
        <dbReference type="SAM" id="SignalP"/>
    </source>
</evidence>
<dbReference type="AlphaFoldDB" id="A0A1N6N7Y2"/>
<dbReference type="Proteomes" id="UP000185841">
    <property type="component" value="Unassembled WGS sequence"/>
</dbReference>
<evidence type="ECO:0000313" key="2">
    <source>
        <dbReference type="EMBL" id="SIP88162.1"/>
    </source>
</evidence>
<dbReference type="RefSeq" id="WP_076423454.1">
    <property type="nucleotide sequence ID" value="NZ_FTMP01000001.1"/>
</dbReference>
<feature type="chain" id="PRO_5009937206" evidence="1">
    <location>
        <begin position="19"/>
        <end position="140"/>
    </location>
</feature>
<protein>
    <submittedName>
        <fullName evidence="2">Uncharacterized protein</fullName>
    </submittedName>
</protein>
<evidence type="ECO:0000313" key="3">
    <source>
        <dbReference type="Proteomes" id="UP000185841"/>
    </source>
</evidence>
<organism evidence="2 3">
    <name type="scientific">Aquipseudomonas alcaligenes</name>
    <name type="common">Pseudomonas alcaligenes</name>
    <dbReference type="NCBI Taxonomy" id="43263"/>
    <lineage>
        <taxon>Bacteria</taxon>
        <taxon>Pseudomonadati</taxon>
        <taxon>Pseudomonadota</taxon>
        <taxon>Gammaproteobacteria</taxon>
        <taxon>Pseudomonadales</taxon>
        <taxon>Pseudomonadaceae</taxon>
        <taxon>Aquipseudomonas</taxon>
    </lineage>
</organism>
<accession>A0A1N6N7Y2</accession>
<feature type="signal peptide" evidence="1">
    <location>
        <begin position="1"/>
        <end position="18"/>
    </location>
</feature>
<keyword evidence="1" id="KW-0732">Signal</keyword>